<accession>A0ABS4JM21</accession>
<comment type="caution">
    <text evidence="1">The sequence shown here is derived from an EMBL/GenBank/DDBJ whole genome shotgun (WGS) entry which is preliminary data.</text>
</comment>
<evidence type="ECO:0000313" key="2">
    <source>
        <dbReference type="Proteomes" id="UP001519288"/>
    </source>
</evidence>
<organism evidence="1 2">
    <name type="scientific">Paenibacillus shirakamiensis</name>
    <dbReference type="NCBI Taxonomy" id="1265935"/>
    <lineage>
        <taxon>Bacteria</taxon>
        <taxon>Bacillati</taxon>
        <taxon>Bacillota</taxon>
        <taxon>Bacilli</taxon>
        <taxon>Bacillales</taxon>
        <taxon>Paenibacillaceae</taxon>
        <taxon>Paenibacillus</taxon>
    </lineage>
</organism>
<protein>
    <submittedName>
        <fullName evidence="1">DNA-binding protein (MmcQ/YjbR family)</fullName>
    </submittedName>
</protein>
<dbReference type="GO" id="GO:0003677">
    <property type="term" value="F:DNA binding"/>
    <property type="evidence" value="ECO:0007669"/>
    <property type="project" value="UniProtKB-KW"/>
</dbReference>
<dbReference type="SUPFAM" id="SSF142906">
    <property type="entry name" value="YjbR-like"/>
    <property type="match status" value="1"/>
</dbReference>
<reference evidence="1 2" key="1">
    <citation type="submission" date="2021-03" db="EMBL/GenBank/DDBJ databases">
        <title>Genomic Encyclopedia of Type Strains, Phase IV (KMG-IV): sequencing the most valuable type-strain genomes for metagenomic binning, comparative biology and taxonomic classification.</title>
        <authorList>
            <person name="Goeker M."/>
        </authorList>
    </citation>
    <scope>NUCLEOTIDE SEQUENCE [LARGE SCALE GENOMIC DNA]</scope>
    <source>
        <strain evidence="1 2">DSM 26806</strain>
    </source>
</reference>
<dbReference type="Gene3D" id="3.90.1150.30">
    <property type="match status" value="1"/>
</dbReference>
<proteinExistence type="predicted"/>
<dbReference type="InterPro" id="IPR038056">
    <property type="entry name" value="YjbR-like_sf"/>
</dbReference>
<keyword evidence="1" id="KW-0238">DNA-binding</keyword>
<evidence type="ECO:0000313" key="1">
    <source>
        <dbReference type="EMBL" id="MBP2002763.1"/>
    </source>
</evidence>
<dbReference type="Proteomes" id="UP001519288">
    <property type="component" value="Unassembled WGS sequence"/>
</dbReference>
<keyword evidence="2" id="KW-1185">Reference proteome</keyword>
<name>A0ABS4JM21_9BACL</name>
<gene>
    <name evidence="1" type="ORF">J2Z69_003874</name>
</gene>
<dbReference type="Pfam" id="PF04237">
    <property type="entry name" value="YjbR"/>
    <property type="match status" value="1"/>
</dbReference>
<dbReference type="EMBL" id="JAGGLD010000012">
    <property type="protein sequence ID" value="MBP2002763.1"/>
    <property type="molecule type" value="Genomic_DNA"/>
</dbReference>
<dbReference type="InterPro" id="IPR058532">
    <property type="entry name" value="YjbR/MT2646/Rv2570-like"/>
</dbReference>
<dbReference type="PANTHER" id="PTHR35145">
    <property type="entry name" value="CYTOPLASMIC PROTEIN-RELATED"/>
    <property type="match status" value="1"/>
</dbReference>
<dbReference type="PANTHER" id="PTHR35145:SF1">
    <property type="entry name" value="CYTOPLASMIC PROTEIN"/>
    <property type="match status" value="1"/>
</dbReference>
<dbReference type="RefSeq" id="WP_209866372.1">
    <property type="nucleotide sequence ID" value="NZ_JAGGLD010000012.1"/>
</dbReference>
<sequence>MNHDQLTHLALSYPGTQLKYPFDPDLPVFYVGSKMFALLGHQEGFPSVNLKTTPEEAWMLREAYPGTVLPGYHMNKQHWNTILLNGKVPSDILVGMLEDSYRLVFANLRKSERETIRPSIPVAAQAQEEWHD</sequence>
<dbReference type="InterPro" id="IPR007351">
    <property type="entry name" value="YjbR"/>
</dbReference>